<proteinExistence type="predicted"/>
<accession>A0ABV5X1M6</accession>
<evidence type="ECO:0008006" key="3">
    <source>
        <dbReference type="Google" id="ProtNLM"/>
    </source>
</evidence>
<name>A0ABV5X1M6_9MICO</name>
<sequence length="123" mass="13191">MIHPDVQAALEEIVTGLTGSEHVYAHLEPGFEDDLPAILVTVSQKDDGYLATHKAAFEFYAADLGDARTLARTVIAHLTSQPHGTAAGLLDDVRVDIALKQVPYANPDVVMLNATLDVDTRAV</sequence>
<comment type="caution">
    <text evidence="1">The sequence shown here is derived from an EMBL/GenBank/DDBJ whole genome shotgun (WGS) entry which is preliminary data.</text>
</comment>
<keyword evidence="2" id="KW-1185">Reference proteome</keyword>
<evidence type="ECO:0000313" key="2">
    <source>
        <dbReference type="Proteomes" id="UP001589707"/>
    </source>
</evidence>
<evidence type="ECO:0000313" key="1">
    <source>
        <dbReference type="EMBL" id="MFB9776336.1"/>
    </source>
</evidence>
<organism evidence="1 2">
    <name type="scientific">Brevibacterium otitidis</name>
    <dbReference type="NCBI Taxonomy" id="53364"/>
    <lineage>
        <taxon>Bacteria</taxon>
        <taxon>Bacillati</taxon>
        <taxon>Actinomycetota</taxon>
        <taxon>Actinomycetes</taxon>
        <taxon>Micrococcales</taxon>
        <taxon>Brevibacteriaceae</taxon>
        <taxon>Brevibacterium</taxon>
    </lineage>
</organism>
<gene>
    <name evidence="1" type="ORF">ACFFN1_07955</name>
</gene>
<reference evidence="1 2" key="1">
    <citation type="submission" date="2024-09" db="EMBL/GenBank/DDBJ databases">
        <authorList>
            <person name="Sun Q."/>
            <person name="Mori K."/>
        </authorList>
    </citation>
    <scope>NUCLEOTIDE SEQUENCE [LARGE SCALE GENOMIC DNA]</scope>
    <source>
        <strain evidence="1 2">JCM 11683</strain>
    </source>
</reference>
<dbReference type="RefSeq" id="WP_376840149.1">
    <property type="nucleotide sequence ID" value="NZ_JBHMAU010000052.1"/>
</dbReference>
<dbReference type="Proteomes" id="UP001589707">
    <property type="component" value="Unassembled WGS sequence"/>
</dbReference>
<dbReference type="EMBL" id="JBHMAU010000052">
    <property type="protein sequence ID" value="MFB9776336.1"/>
    <property type="molecule type" value="Genomic_DNA"/>
</dbReference>
<protein>
    <recommendedName>
        <fullName evidence="3">DUF3168 domain-containing protein</fullName>
    </recommendedName>
</protein>